<dbReference type="InterPro" id="IPR029058">
    <property type="entry name" value="AB_hydrolase_fold"/>
</dbReference>
<reference evidence="3 4" key="1">
    <citation type="submission" date="2020-02" db="EMBL/GenBank/DDBJ databases">
        <title>Genome sequence of strain CCNWXJ40-4.</title>
        <authorList>
            <person name="Gao J."/>
            <person name="Sun J."/>
        </authorList>
    </citation>
    <scope>NUCLEOTIDE SEQUENCE [LARGE SCALE GENOMIC DNA]</scope>
    <source>
        <strain evidence="3 4">CCNWXJ 40-4</strain>
    </source>
</reference>
<gene>
    <name evidence="3" type="ORF">G6N73_15335</name>
</gene>
<keyword evidence="4" id="KW-1185">Reference proteome</keyword>
<dbReference type="PANTHER" id="PTHR43433">
    <property type="entry name" value="HYDROLASE, ALPHA/BETA FOLD FAMILY PROTEIN"/>
    <property type="match status" value="1"/>
</dbReference>
<dbReference type="InterPro" id="IPR000073">
    <property type="entry name" value="AB_hydrolase_1"/>
</dbReference>
<proteinExistence type="predicted"/>
<dbReference type="PANTHER" id="PTHR43433:SF5">
    <property type="entry name" value="AB HYDROLASE-1 DOMAIN-CONTAINING PROTEIN"/>
    <property type="match status" value="1"/>
</dbReference>
<dbReference type="Proteomes" id="UP001642900">
    <property type="component" value="Unassembled WGS sequence"/>
</dbReference>
<name>A0A6G4WEB3_9HYPH</name>
<dbReference type="GO" id="GO:0046503">
    <property type="term" value="P:glycerolipid catabolic process"/>
    <property type="evidence" value="ECO:0007669"/>
    <property type="project" value="TreeGrafter"/>
</dbReference>
<evidence type="ECO:0000259" key="2">
    <source>
        <dbReference type="Pfam" id="PF00561"/>
    </source>
</evidence>
<feature type="region of interest" description="Disordered" evidence="1">
    <location>
        <begin position="149"/>
        <end position="172"/>
    </location>
</feature>
<dbReference type="PRINTS" id="PR00111">
    <property type="entry name" value="ABHYDROLASE"/>
</dbReference>
<dbReference type="Gene3D" id="3.40.50.1820">
    <property type="entry name" value="alpha/beta hydrolase"/>
    <property type="match status" value="1"/>
</dbReference>
<dbReference type="RefSeq" id="WP_165029148.1">
    <property type="nucleotide sequence ID" value="NZ_JAAKZF010000019.1"/>
</dbReference>
<feature type="region of interest" description="Disordered" evidence="1">
    <location>
        <begin position="1"/>
        <end position="22"/>
    </location>
</feature>
<dbReference type="Pfam" id="PF00561">
    <property type="entry name" value="Abhydrolase_1"/>
    <property type="match status" value="1"/>
</dbReference>
<dbReference type="GO" id="GO:0004806">
    <property type="term" value="F:triacylglycerol lipase activity"/>
    <property type="evidence" value="ECO:0007669"/>
    <property type="project" value="TreeGrafter"/>
</dbReference>
<organism evidence="3 4">
    <name type="scientific">Allomesorhizobium camelthorni</name>
    <dbReference type="NCBI Taxonomy" id="475069"/>
    <lineage>
        <taxon>Bacteria</taxon>
        <taxon>Pseudomonadati</taxon>
        <taxon>Pseudomonadota</taxon>
        <taxon>Alphaproteobacteria</taxon>
        <taxon>Hyphomicrobiales</taxon>
        <taxon>Phyllobacteriaceae</taxon>
        <taxon>Allomesorhizobium</taxon>
    </lineage>
</organism>
<evidence type="ECO:0000256" key="1">
    <source>
        <dbReference type="SAM" id="MobiDB-lite"/>
    </source>
</evidence>
<comment type="caution">
    <text evidence="3">The sequence shown here is derived from an EMBL/GenBank/DDBJ whole genome shotgun (WGS) entry which is preliminary data.</text>
</comment>
<evidence type="ECO:0000313" key="3">
    <source>
        <dbReference type="EMBL" id="NGO52533.1"/>
    </source>
</evidence>
<dbReference type="SUPFAM" id="SSF53474">
    <property type="entry name" value="alpha/beta-Hydrolases"/>
    <property type="match status" value="1"/>
</dbReference>
<sequence length="302" mass="33432">MNAEITTGRRKSETKKKPTSTERVIRAGGVEIATEAFGNPANPPILLMMGMMASMLWWPAEFCQRLAEQKRYVIRYDNRDTGLSTAYEPGEPTYTLDDMTDDVFRVLDGYGIRTANVVGMSLGGVIAQYAALKHPRRVASLTAISTWPVGSDTSHPPESTETDVDPSAGGEKVDWSDRAQVIDFMVKDARMLAGTTHCHDERDARQLIERDYDRAKNFASATNHFMLKGGDQWKGRLREIRAPLLVIHGTADPAVPVEHGAALADAFADAKFVRLEGGGHELHREDWDEIIAAIVEHTNPRS</sequence>
<accession>A0A6G4WEB3</accession>
<keyword evidence="3" id="KW-0378">Hydrolase</keyword>
<dbReference type="EMBL" id="JAAKZF010000019">
    <property type="protein sequence ID" value="NGO52533.1"/>
    <property type="molecule type" value="Genomic_DNA"/>
</dbReference>
<dbReference type="InterPro" id="IPR050471">
    <property type="entry name" value="AB_hydrolase"/>
</dbReference>
<dbReference type="AlphaFoldDB" id="A0A6G4WEB3"/>
<protein>
    <submittedName>
        <fullName evidence="3">Alpha/beta hydrolase</fullName>
    </submittedName>
</protein>
<feature type="domain" description="AB hydrolase-1" evidence="2">
    <location>
        <begin position="43"/>
        <end position="283"/>
    </location>
</feature>
<evidence type="ECO:0000313" key="4">
    <source>
        <dbReference type="Proteomes" id="UP001642900"/>
    </source>
</evidence>